<dbReference type="SMART" id="SM00382">
    <property type="entry name" value="AAA"/>
    <property type="match status" value="2"/>
</dbReference>
<feature type="domain" description="ABC transporter" evidence="9">
    <location>
        <begin position="548"/>
        <end position="769"/>
    </location>
</feature>
<dbReference type="InterPro" id="IPR013525">
    <property type="entry name" value="ABC2_TM"/>
</dbReference>
<dbReference type="GO" id="GO:0006869">
    <property type="term" value="P:lipid transport"/>
    <property type="evidence" value="ECO:0000318"/>
    <property type="project" value="GO_Central"/>
</dbReference>
<feature type="transmembrane region" description="Helical" evidence="8">
    <location>
        <begin position="470"/>
        <end position="488"/>
    </location>
</feature>
<dbReference type="OMA" id="QIMGICP"/>
<evidence type="ECO:0000256" key="2">
    <source>
        <dbReference type="ARBA" id="ARBA00022692"/>
    </source>
</evidence>
<reference evidence="12" key="1">
    <citation type="submission" date="2012-12" db="EMBL/GenBank/DDBJ databases">
        <authorList>
            <person name="Hellsten U."/>
            <person name="Grimwood J."/>
            <person name="Chapman J.A."/>
            <person name="Shapiro H."/>
            <person name="Aerts A."/>
            <person name="Otillar R.P."/>
            <person name="Terry A.Y."/>
            <person name="Boore J.L."/>
            <person name="Simakov O."/>
            <person name="Marletaz F."/>
            <person name="Cho S.-J."/>
            <person name="Edsinger-Gonzales E."/>
            <person name="Havlak P."/>
            <person name="Kuo D.-H."/>
            <person name="Larsson T."/>
            <person name="Lv J."/>
            <person name="Arendt D."/>
            <person name="Savage R."/>
            <person name="Osoegawa K."/>
            <person name="de Jong P."/>
            <person name="Lindberg D.R."/>
            <person name="Seaver E.C."/>
            <person name="Weisblat D.A."/>
            <person name="Putnam N.H."/>
            <person name="Grigoriev I.V."/>
            <person name="Rokhsar D.S."/>
        </authorList>
    </citation>
    <scope>NUCLEOTIDE SEQUENCE</scope>
</reference>
<feature type="transmembrane region" description="Helical" evidence="8">
    <location>
        <begin position="317"/>
        <end position="341"/>
    </location>
</feature>
<dbReference type="InterPro" id="IPR003439">
    <property type="entry name" value="ABC_transporter-like_ATP-bd"/>
</dbReference>
<dbReference type="Pfam" id="PF12698">
    <property type="entry name" value="ABC2_membrane_3"/>
    <property type="match status" value="1"/>
</dbReference>
<feature type="domain" description="ABC transporter" evidence="9">
    <location>
        <begin position="894"/>
        <end position="1124"/>
    </location>
</feature>
<evidence type="ECO:0000256" key="6">
    <source>
        <dbReference type="ARBA" id="ARBA00023136"/>
    </source>
</evidence>
<dbReference type="PANTHER" id="PTHR19229:SF250">
    <property type="entry name" value="ABC TRANSPORTER DOMAIN-CONTAINING PROTEIN-RELATED"/>
    <property type="match status" value="1"/>
</dbReference>
<evidence type="ECO:0000313" key="11">
    <source>
        <dbReference type="EnsemblMetazoa" id="HelroP194721"/>
    </source>
</evidence>
<dbReference type="PROSITE" id="PS00211">
    <property type="entry name" value="ABC_TRANSPORTER_1"/>
    <property type="match status" value="2"/>
</dbReference>
<dbReference type="GO" id="GO:0042626">
    <property type="term" value="F:ATPase-coupled transmembrane transporter activity"/>
    <property type="evidence" value="ECO:0000318"/>
    <property type="project" value="GO_Central"/>
</dbReference>
<feature type="transmembrane region" description="Helical" evidence="8">
    <location>
        <begin position="389"/>
        <end position="407"/>
    </location>
</feature>
<name>T1FWC5_HELRO</name>
<dbReference type="CDD" id="cd03263">
    <property type="entry name" value="ABC_subfamily_A"/>
    <property type="match status" value="2"/>
</dbReference>
<dbReference type="InterPro" id="IPR003593">
    <property type="entry name" value="AAA+_ATPase"/>
</dbReference>
<dbReference type="PROSITE" id="PS50893">
    <property type="entry name" value="ABC_TRANSPORTER_2"/>
    <property type="match status" value="2"/>
</dbReference>
<dbReference type="Pfam" id="PF23321">
    <property type="entry name" value="R1_ABCA1"/>
    <property type="match status" value="1"/>
</dbReference>
<dbReference type="GeneID" id="20213120"/>
<evidence type="ECO:0000259" key="9">
    <source>
        <dbReference type="PROSITE" id="PS50893"/>
    </source>
</evidence>
<dbReference type="KEGG" id="hro:HELRODRAFT_194721"/>
<organism evidence="11 12">
    <name type="scientific">Helobdella robusta</name>
    <name type="common">Californian leech</name>
    <dbReference type="NCBI Taxonomy" id="6412"/>
    <lineage>
        <taxon>Eukaryota</taxon>
        <taxon>Metazoa</taxon>
        <taxon>Spiralia</taxon>
        <taxon>Lophotrochozoa</taxon>
        <taxon>Annelida</taxon>
        <taxon>Clitellata</taxon>
        <taxon>Hirudinea</taxon>
        <taxon>Rhynchobdellida</taxon>
        <taxon>Glossiphoniidae</taxon>
        <taxon>Helobdella</taxon>
    </lineage>
</organism>
<dbReference type="FunFam" id="3.40.50.300:FF:002275">
    <property type="entry name" value="ATP-binding cassette, subfamily A (ABC1), member 16"/>
    <property type="match status" value="1"/>
</dbReference>
<dbReference type="Proteomes" id="UP000015101">
    <property type="component" value="Unassembled WGS sequence"/>
</dbReference>
<keyword evidence="4" id="KW-0067">ATP-binding</keyword>
<dbReference type="PANTHER" id="PTHR19229">
    <property type="entry name" value="ATP-BINDING CASSETTE TRANSPORTER SUBFAMILY A ABCA"/>
    <property type="match status" value="1"/>
</dbReference>
<feature type="compositionally biased region" description="Low complexity" evidence="7">
    <location>
        <begin position="828"/>
        <end position="852"/>
    </location>
</feature>
<dbReference type="Gene3D" id="3.40.50.300">
    <property type="entry name" value="P-loop containing nucleotide triphosphate hydrolases"/>
    <property type="match status" value="2"/>
</dbReference>
<keyword evidence="12" id="KW-1185">Reference proteome</keyword>
<evidence type="ECO:0000256" key="7">
    <source>
        <dbReference type="SAM" id="MobiDB-lite"/>
    </source>
</evidence>
<dbReference type="InterPro" id="IPR056264">
    <property type="entry name" value="R2_ABCA1-4-like"/>
</dbReference>
<dbReference type="EMBL" id="AMQM01008470">
    <property type="status" value="NOT_ANNOTATED_CDS"/>
    <property type="molecule type" value="Genomic_DNA"/>
</dbReference>
<comment type="subcellular location">
    <subcellularLocation>
        <location evidence="1">Membrane</location>
        <topology evidence="1">Multi-pass membrane protein</topology>
    </subcellularLocation>
</comment>
<gene>
    <name evidence="11" type="primary">20213120</name>
    <name evidence="10" type="ORF">HELRODRAFT_194721</name>
</gene>
<dbReference type="EMBL" id="AMQM01008471">
    <property type="status" value="NOT_ANNOTATED_CDS"/>
    <property type="molecule type" value="Genomic_DNA"/>
</dbReference>
<feature type="transmembrane region" description="Helical" evidence="8">
    <location>
        <begin position="25"/>
        <end position="45"/>
    </location>
</feature>
<dbReference type="HOGENOM" id="CLU_000604_19_1_1"/>
<evidence type="ECO:0000256" key="5">
    <source>
        <dbReference type="ARBA" id="ARBA00022989"/>
    </source>
</evidence>
<dbReference type="GO" id="GO:0140359">
    <property type="term" value="F:ABC-type transporter activity"/>
    <property type="evidence" value="ECO:0007669"/>
    <property type="project" value="InterPro"/>
</dbReference>
<sequence>MMMRLAARQYILICWKNLNLLKRHYFLVPFQALVPVGIIIILFSLRQKQDVRQYKPTHFNPFPIKHQDIFFPGSQIDRKWILTAVPRHGLVLTILKNLYSRMSDVLTGPSNKLNISKICTSPPKDFMFENETTMLETYLQNDTMRNMSFATIVFSGIPNNTNKDTIVNVTYKIRFPAEQHWKYADKSNWLTDRWYDDTTYNEPRTSNFDRGNINKPGYYREAFLTLQKYIDDAIIALILKQNGTYVESDNPDSSIQLRMFPYPYSTYDDYVTVIKVYMPLFIVICFIANATLIARDITLEKEKKLKESMKLMGLKPWVNWLAWFTQFFLFMLVSVALMTMFFHIPTSRKGSISSIFTYSHFSVTFVFLLLYAVSIIMFCFMVSSIFYKANVAAATTGIIYLLSYVPYFFLQIHYNSLGYGWKIFLSFFNNLAMSFSCLQFSKLESSGIGLHWWNLGDAELSGDDLTMQTLMIMLVADILLYSILTWYLDALFPGEFGVPQPFYFPFTYWYWCGHDIADYLDDVIAVPADYDHVSNVFEKPEKSRRVGVRIRNLTKKFMNSAKPAVNNLNIDLYEGYITAFLGHNGAGKTTTIFGTIFINGFDVSKHLDKVRRSLGLCPQHNILFDTLTVQQHLYFFANLKGCPGDEIQAEVEKMIESLHMENKRYTPSNALSGGMKRKLSIAIALIAGSKFVMLDEPTSGMDPESRRQTWDMLQQQQHGRTIILSTHFMDEADLLGDRIAIMSEGETQMCVAKFITELISEHIEGAKFEGEKGSELTYLLPKVESKKISKLFKAGSASMLTIGLSSNDSTLQKPTKEQIPNNSDRSRSSNNSSSTIIKPNNTINTNNNSSSSSQKLYTAAEYIEEQDDYDVIYERNKTLGMMSRDLLSPEPYAIVLRDVTKWYGRFLAVDGLSIAIERGECFGLLGVNGAGKTTTFKMMTGGLQCSSGDIYIKGLNIRQHPKEAQSLIGYCPQFDALIDQMTVSETLELFGKLRGIRGQELKAIVDDLIDTLVLRKHASKQAGTLSGGNKRKLGVGIALIGNPPIVFLDEPTTGMDPVARKKLWNVLAAVRQHGTTIVLTSHSMEECEALCTRIAIMVNGRFKCLGSGQHLKSKFGGGYTVVIKLKPNKKQEVLEYYTRCLMLFIDKVFPENILKDRHESLLHYQIDKPNLTWARVFEVLEKAREPFQIEDYSVGQTTLEQLFINFAKSQRVIYRDN</sequence>
<dbReference type="InterPro" id="IPR026082">
    <property type="entry name" value="ABCA"/>
</dbReference>
<dbReference type="AlphaFoldDB" id="T1FWC5"/>
<dbReference type="EMBL" id="KB097783">
    <property type="protein sequence ID" value="ESN90020.1"/>
    <property type="molecule type" value="Genomic_DNA"/>
</dbReference>
<evidence type="ECO:0000256" key="1">
    <source>
        <dbReference type="ARBA" id="ARBA00004141"/>
    </source>
</evidence>
<dbReference type="Pfam" id="PF00005">
    <property type="entry name" value="ABC_tran"/>
    <property type="match status" value="2"/>
</dbReference>
<reference evidence="10 12" key="2">
    <citation type="journal article" date="2013" name="Nature">
        <title>Insights into bilaterian evolution from three spiralian genomes.</title>
        <authorList>
            <person name="Simakov O."/>
            <person name="Marletaz F."/>
            <person name="Cho S.J."/>
            <person name="Edsinger-Gonzales E."/>
            <person name="Havlak P."/>
            <person name="Hellsten U."/>
            <person name="Kuo D.H."/>
            <person name="Larsson T."/>
            <person name="Lv J."/>
            <person name="Arendt D."/>
            <person name="Savage R."/>
            <person name="Osoegawa K."/>
            <person name="de Jong P."/>
            <person name="Grimwood J."/>
            <person name="Chapman J.A."/>
            <person name="Shapiro H."/>
            <person name="Aerts A."/>
            <person name="Otillar R.P."/>
            <person name="Terry A.Y."/>
            <person name="Boore J.L."/>
            <person name="Grigoriev I.V."/>
            <person name="Lindberg D.R."/>
            <person name="Seaver E.C."/>
            <person name="Weisblat D.A."/>
            <person name="Putnam N.H."/>
            <person name="Rokhsar D.S."/>
        </authorList>
    </citation>
    <scope>NUCLEOTIDE SEQUENCE</scope>
</reference>
<evidence type="ECO:0000313" key="12">
    <source>
        <dbReference type="Proteomes" id="UP000015101"/>
    </source>
</evidence>
<dbReference type="GO" id="GO:0005524">
    <property type="term" value="F:ATP binding"/>
    <property type="evidence" value="ECO:0007669"/>
    <property type="project" value="UniProtKB-KW"/>
</dbReference>
<evidence type="ECO:0000256" key="3">
    <source>
        <dbReference type="ARBA" id="ARBA00022741"/>
    </source>
</evidence>
<keyword evidence="2 8" id="KW-0812">Transmembrane</keyword>
<dbReference type="GO" id="GO:0016887">
    <property type="term" value="F:ATP hydrolysis activity"/>
    <property type="evidence" value="ECO:0007669"/>
    <property type="project" value="InterPro"/>
</dbReference>
<dbReference type="GO" id="GO:0016020">
    <property type="term" value="C:membrane"/>
    <property type="evidence" value="ECO:0007669"/>
    <property type="project" value="UniProtKB-SubCell"/>
</dbReference>
<accession>T1FWC5</accession>
<feature type="transmembrane region" description="Helical" evidence="8">
    <location>
        <begin position="276"/>
        <end position="297"/>
    </location>
</feature>
<keyword evidence="6 8" id="KW-0472">Membrane</keyword>
<reference evidence="11" key="3">
    <citation type="submission" date="2015-06" db="UniProtKB">
        <authorList>
            <consortium name="EnsemblMetazoa"/>
        </authorList>
    </citation>
    <scope>IDENTIFICATION</scope>
</reference>
<feature type="transmembrane region" description="Helical" evidence="8">
    <location>
        <begin position="361"/>
        <end position="382"/>
    </location>
</feature>
<dbReference type="InterPro" id="IPR027417">
    <property type="entry name" value="P-loop_NTPase"/>
</dbReference>
<dbReference type="SUPFAM" id="SSF52540">
    <property type="entry name" value="P-loop containing nucleoside triphosphate hydrolases"/>
    <property type="match status" value="2"/>
</dbReference>
<dbReference type="STRING" id="6412.T1FWC5"/>
<evidence type="ECO:0000256" key="4">
    <source>
        <dbReference type="ARBA" id="ARBA00022840"/>
    </source>
</evidence>
<keyword evidence="3" id="KW-0547">Nucleotide-binding</keyword>
<feature type="region of interest" description="Disordered" evidence="7">
    <location>
        <begin position="806"/>
        <end position="852"/>
    </location>
</feature>
<dbReference type="RefSeq" id="XP_009031888.1">
    <property type="nucleotide sequence ID" value="XM_009033640.1"/>
</dbReference>
<dbReference type="InterPro" id="IPR017871">
    <property type="entry name" value="ABC_transporter-like_CS"/>
</dbReference>
<dbReference type="CTD" id="20213120"/>
<evidence type="ECO:0000256" key="8">
    <source>
        <dbReference type="SAM" id="Phobius"/>
    </source>
</evidence>
<dbReference type="OrthoDB" id="77006at2759"/>
<dbReference type="InParanoid" id="T1FWC5"/>
<dbReference type="EnsemblMetazoa" id="HelroT194721">
    <property type="protein sequence ID" value="HelroP194721"/>
    <property type="gene ID" value="HelroG194721"/>
</dbReference>
<keyword evidence="5 8" id="KW-1133">Transmembrane helix</keyword>
<dbReference type="FunFam" id="3.40.50.300:FF:000327">
    <property type="entry name" value="ATP-binding cassette sub-family A member 3"/>
    <property type="match status" value="1"/>
</dbReference>
<dbReference type="GO" id="GO:0005319">
    <property type="term" value="F:lipid transporter activity"/>
    <property type="evidence" value="ECO:0000318"/>
    <property type="project" value="GO_Central"/>
</dbReference>
<proteinExistence type="predicted"/>
<evidence type="ECO:0000313" key="10">
    <source>
        <dbReference type="EMBL" id="ESN90020.1"/>
    </source>
</evidence>
<dbReference type="eggNOG" id="KOG0059">
    <property type="taxonomic scope" value="Eukaryota"/>
</dbReference>
<protein>
    <recommendedName>
        <fullName evidence="9">ABC transporter domain-containing protein</fullName>
    </recommendedName>
</protein>